<evidence type="ECO:0000313" key="2">
    <source>
        <dbReference type="EMBL" id="CAE7941559.1"/>
    </source>
</evidence>
<feature type="region of interest" description="Disordered" evidence="1">
    <location>
        <begin position="26"/>
        <end position="66"/>
    </location>
</feature>
<feature type="compositionally biased region" description="Acidic residues" evidence="1">
    <location>
        <begin position="57"/>
        <end position="66"/>
    </location>
</feature>
<dbReference type="Proteomes" id="UP000601435">
    <property type="component" value="Unassembled WGS sequence"/>
</dbReference>
<feature type="region of interest" description="Disordered" evidence="1">
    <location>
        <begin position="268"/>
        <end position="349"/>
    </location>
</feature>
<proteinExistence type="predicted"/>
<accession>A0A813CCN8</accession>
<feature type="compositionally biased region" description="Basic residues" evidence="1">
    <location>
        <begin position="339"/>
        <end position="349"/>
    </location>
</feature>
<dbReference type="OrthoDB" id="432740at2759"/>
<dbReference type="AlphaFoldDB" id="A0A813CCN8"/>
<gene>
    <name evidence="2" type="ORF">SNEC2469_LOCUS34325</name>
</gene>
<name>A0A813CCN8_9DINO</name>
<keyword evidence="3" id="KW-1185">Reference proteome</keyword>
<feature type="compositionally biased region" description="Basic and acidic residues" evidence="1">
    <location>
        <begin position="32"/>
        <end position="56"/>
    </location>
</feature>
<evidence type="ECO:0000256" key="1">
    <source>
        <dbReference type="SAM" id="MobiDB-lite"/>
    </source>
</evidence>
<comment type="caution">
    <text evidence="2">The sequence shown here is derived from an EMBL/GenBank/DDBJ whole genome shotgun (WGS) entry which is preliminary data.</text>
</comment>
<organism evidence="2 3">
    <name type="scientific">Symbiodinium necroappetens</name>
    <dbReference type="NCBI Taxonomy" id="1628268"/>
    <lineage>
        <taxon>Eukaryota</taxon>
        <taxon>Sar</taxon>
        <taxon>Alveolata</taxon>
        <taxon>Dinophyceae</taxon>
        <taxon>Suessiales</taxon>
        <taxon>Symbiodiniaceae</taxon>
        <taxon>Symbiodinium</taxon>
    </lineage>
</organism>
<protein>
    <submittedName>
        <fullName evidence="2">Uncharacterized protein</fullName>
    </submittedName>
</protein>
<reference evidence="2" key="1">
    <citation type="submission" date="2021-02" db="EMBL/GenBank/DDBJ databases">
        <authorList>
            <person name="Dougan E. K."/>
            <person name="Rhodes N."/>
            <person name="Thang M."/>
            <person name="Chan C."/>
        </authorList>
    </citation>
    <scope>NUCLEOTIDE SEQUENCE</scope>
</reference>
<dbReference type="EMBL" id="CAJNJA010094264">
    <property type="protein sequence ID" value="CAE7941559.1"/>
    <property type="molecule type" value="Genomic_DNA"/>
</dbReference>
<evidence type="ECO:0000313" key="3">
    <source>
        <dbReference type="Proteomes" id="UP000601435"/>
    </source>
</evidence>
<sequence>MAGVVPLEMAPASSLANAAAWRQEEVLEDEAENTRQDDARPDWSVIDVKDLDKPLEREDEDEEEIAEFENARDVKDGWFEAPAPDEPSSGHAIFIERDEDHVPEHMALREKDLTSLWADQNDLDEEDAAAEEVGALDVNVPRTALVINISYVLKRLNGCCSLNQLAKALKSFKAPQTVAAAFSCALKTAEEKTGMSLEAKSQVFLRMQGRIVYLLDRDGEKWQPPKQEPAAGPGLGKRVKERVLKLRARRWQRRMSVLQMQYDRRMLNKQQAKGRGGGEGRRGKATMKGDLPLAKGETGKGKASKGHGHEWSEWSWNSNGHWAPAWDEWTQPQPEWKALQRKASRWKAS</sequence>